<evidence type="ECO:0000259" key="3">
    <source>
        <dbReference type="PROSITE" id="PS50112"/>
    </source>
</evidence>
<evidence type="ECO:0000256" key="1">
    <source>
        <dbReference type="PROSITE-ProRule" id="PRU00169"/>
    </source>
</evidence>
<dbReference type="InterPro" id="IPR043128">
    <property type="entry name" value="Rev_trsase/Diguanyl_cyclase"/>
</dbReference>
<dbReference type="PROSITE" id="PS50883">
    <property type="entry name" value="EAL"/>
    <property type="match status" value="1"/>
</dbReference>
<dbReference type="InterPro" id="IPR011006">
    <property type="entry name" value="CheY-like_superfamily"/>
</dbReference>
<dbReference type="SMART" id="SM00448">
    <property type="entry name" value="REC"/>
    <property type="match status" value="1"/>
</dbReference>
<feature type="domain" description="Response regulatory" evidence="2">
    <location>
        <begin position="17"/>
        <end position="135"/>
    </location>
</feature>
<evidence type="ECO:0000313" key="8">
    <source>
        <dbReference type="Proteomes" id="UP000230821"/>
    </source>
</evidence>
<dbReference type="SMART" id="SM00267">
    <property type="entry name" value="GGDEF"/>
    <property type="match status" value="1"/>
</dbReference>
<dbReference type="NCBIfam" id="TIGR00254">
    <property type="entry name" value="GGDEF"/>
    <property type="match status" value="1"/>
</dbReference>
<dbReference type="SMART" id="SM00091">
    <property type="entry name" value="PAS"/>
    <property type="match status" value="1"/>
</dbReference>
<feature type="modified residue" description="4-aspartylphosphate" evidence="1">
    <location>
        <position position="67"/>
    </location>
</feature>
<dbReference type="GO" id="GO:0000160">
    <property type="term" value="P:phosphorelay signal transduction system"/>
    <property type="evidence" value="ECO:0007669"/>
    <property type="project" value="InterPro"/>
</dbReference>
<dbReference type="PROSITE" id="PS50110">
    <property type="entry name" value="RESPONSE_REGULATORY"/>
    <property type="match status" value="1"/>
</dbReference>
<evidence type="ECO:0000259" key="4">
    <source>
        <dbReference type="PROSITE" id="PS50113"/>
    </source>
</evidence>
<dbReference type="PANTHER" id="PTHR44757">
    <property type="entry name" value="DIGUANYLATE CYCLASE DGCP"/>
    <property type="match status" value="1"/>
</dbReference>
<dbReference type="InterPro" id="IPR000014">
    <property type="entry name" value="PAS"/>
</dbReference>
<dbReference type="SUPFAM" id="SSF55073">
    <property type="entry name" value="Nucleotide cyclase"/>
    <property type="match status" value="1"/>
</dbReference>
<evidence type="ECO:0000313" key="7">
    <source>
        <dbReference type="EMBL" id="PIE32623.1"/>
    </source>
</evidence>
<dbReference type="InterPro" id="IPR000160">
    <property type="entry name" value="GGDEF_dom"/>
</dbReference>
<dbReference type="InterPro" id="IPR035919">
    <property type="entry name" value="EAL_sf"/>
</dbReference>
<keyword evidence="1" id="KW-0597">Phosphoprotein</keyword>
<feature type="domain" description="PAC" evidence="4">
    <location>
        <begin position="226"/>
        <end position="278"/>
    </location>
</feature>
<accession>A0A2G6KAD7</accession>
<dbReference type="Gene3D" id="3.20.20.450">
    <property type="entry name" value="EAL domain"/>
    <property type="match status" value="1"/>
</dbReference>
<dbReference type="Gene3D" id="3.40.50.2300">
    <property type="match status" value="1"/>
</dbReference>
<dbReference type="InterPro" id="IPR001789">
    <property type="entry name" value="Sig_transdc_resp-reg_receiver"/>
</dbReference>
<dbReference type="InterPro" id="IPR013767">
    <property type="entry name" value="PAS_fold"/>
</dbReference>
<dbReference type="Pfam" id="PF00072">
    <property type="entry name" value="Response_reg"/>
    <property type="match status" value="1"/>
</dbReference>
<dbReference type="InterPro" id="IPR035965">
    <property type="entry name" value="PAS-like_dom_sf"/>
</dbReference>
<dbReference type="SMART" id="SM00052">
    <property type="entry name" value="EAL"/>
    <property type="match status" value="1"/>
</dbReference>
<dbReference type="Gene3D" id="3.30.450.20">
    <property type="entry name" value="PAS domain"/>
    <property type="match status" value="1"/>
</dbReference>
<organism evidence="7 8">
    <name type="scientific">candidate division KSB3 bacterium</name>
    <dbReference type="NCBI Taxonomy" id="2044937"/>
    <lineage>
        <taxon>Bacteria</taxon>
        <taxon>candidate division KSB3</taxon>
    </lineage>
</organism>
<proteinExistence type="predicted"/>
<dbReference type="SUPFAM" id="SSF55785">
    <property type="entry name" value="PYP-like sensor domain (PAS domain)"/>
    <property type="match status" value="1"/>
</dbReference>
<protein>
    <submittedName>
        <fullName evidence="7">Diguanylate cyclase</fullName>
    </submittedName>
</protein>
<dbReference type="Pfam" id="PF00989">
    <property type="entry name" value="PAS"/>
    <property type="match status" value="1"/>
</dbReference>
<dbReference type="CDD" id="cd01949">
    <property type="entry name" value="GGDEF"/>
    <property type="match status" value="1"/>
</dbReference>
<dbReference type="Pfam" id="PF00563">
    <property type="entry name" value="EAL"/>
    <property type="match status" value="1"/>
</dbReference>
<sequence>MKANTSKQSIENQAKGNLLLVDDKPENLLALESILEDELNCNLFKATSGHDALRLLLKHDFALALVDVQMPGMNGFELAELIRGRHRTRHLPIIFVTAISKEQKHIFKGYESGAVDYLFKPLDADILKSKTRVFLELHQQKKMLERQAETLRKSEEKYRTVLESAPDPVVVYDMEGKVSYLNAAFSRVFGWTLEESKNREIDFVPTDQLADSRELFLKIAQGEMLNGIETSRLTKDGRWVDVSISGAGFFDKQGGLQGSVITIQDITSRKKSEEEIRFIAYHDTLTGLPNRKAFYMQLEGELKESPHYVQHDRRGKGTRCALLFLDLNKFKNVNDTLGHDIGDELLKIVTDRLCSSVRKSDLVFRLSGDEFTILLNDLSNDRDIVKVVEKIQEVIAEPYHVKNHELYVTVSIGISMYPDDGEDVETLVKNADMAMYAAKEESEGYRFFTEAMNQKALERMRLESSLRTALQNRQFVVYYQPLVKGDSQIAGVEALLRWHHPEFGVVSPAKFIPLAEETGSIISIGKWVLFTACRQVKKWIDMGYSRFYVSVNLSARQFKEPDLVETIEHVLDDVGLPPECLKLEVTESGIMEDPEQAVVKMTLLRKRGIYFSIDDFGTGYSSLSYLKRFPIDILKIDRSFVMDAPTNEGDREIIKTIISMARNLNLNTVAEGVETQEQQDFLTSQGCHMMQGYYFGRPMLPEKIEAMLQDTTREKL</sequence>
<dbReference type="InterPro" id="IPR052155">
    <property type="entry name" value="Biofilm_reg_signaling"/>
</dbReference>
<dbReference type="Gene3D" id="3.30.70.270">
    <property type="match status" value="1"/>
</dbReference>
<dbReference type="PROSITE" id="PS50113">
    <property type="entry name" value="PAC"/>
    <property type="match status" value="1"/>
</dbReference>
<comment type="caution">
    <text evidence="7">The sequence shown here is derived from an EMBL/GenBank/DDBJ whole genome shotgun (WGS) entry which is preliminary data.</text>
</comment>
<dbReference type="PANTHER" id="PTHR44757:SF2">
    <property type="entry name" value="BIOFILM ARCHITECTURE MAINTENANCE PROTEIN MBAA"/>
    <property type="match status" value="1"/>
</dbReference>
<reference evidence="7 8" key="1">
    <citation type="submission" date="2017-10" db="EMBL/GenBank/DDBJ databases">
        <title>Novel microbial diversity and functional potential in the marine mammal oral microbiome.</title>
        <authorList>
            <person name="Dudek N.K."/>
            <person name="Sun C.L."/>
            <person name="Burstein D."/>
            <person name="Kantor R.S."/>
            <person name="Aliaga Goltsman D.S."/>
            <person name="Bik E.M."/>
            <person name="Thomas B.C."/>
            <person name="Banfield J.F."/>
            <person name="Relman D.A."/>
        </authorList>
    </citation>
    <scope>NUCLEOTIDE SEQUENCE [LARGE SCALE GENOMIC DNA]</scope>
    <source>
        <strain evidence="7">DOLJORAL78_47_16</strain>
    </source>
</reference>
<dbReference type="Proteomes" id="UP000230821">
    <property type="component" value="Unassembled WGS sequence"/>
</dbReference>
<dbReference type="FunFam" id="3.20.20.450:FF:000001">
    <property type="entry name" value="Cyclic di-GMP phosphodiesterase yahA"/>
    <property type="match status" value="1"/>
</dbReference>
<dbReference type="EMBL" id="PDSK01000110">
    <property type="protein sequence ID" value="PIE32623.1"/>
    <property type="molecule type" value="Genomic_DNA"/>
</dbReference>
<dbReference type="SUPFAM" id="SSF52172">
    <property type="entry name" value="CheY-like"/>
    <property type="match status" value="1"/>
</dbReference>
<dbReference type="InterPro" id="IPR001633">
    <property type="entry name" value="EAL_dom"/>
</dbReference>
<feature type="domain" description="EAL" evidence="5">
    <location>
        <begin position="459"/>
        <end position="712"/>
    </location>
</feature>
<dbReference type="Pfam" id="PF00990">
    <property type="entry name" value="GGDEF"/>
    <property type="match status" value="1"/>
</dbReference>
<evidence type="ECO:0000259" key="6">
    <source>
        <dbReference type="PROSITE" id="PS50887"/>
    </source>
</evidence>
<evidence type="ECO:0000259" key="5">
    <source>
        <dbReference type="PROSITE" id="PS50883"/>
    </source>
</evidence>
<dbReference type="GO" id="GO:0006355">
    <property type="term" value="P:regulation of DNA-templated transcription"/>
    <property type="evidence" value="ECO:0007669"/>
    <property type="project" value="InterPro"/>
</dbReference>
<dbReference type="PROSITE" id="PS50887">
    <property type="entry name" value="GGDEF"/>
    <property type="match status" value="1"/>
</dbReference>
<dbReference type="PROSITE" id="PS50112">
    <property type="entry name" value="PAS"/>
    <property type="match status" value="1"/>
</dbReference>
<evidence type="ECO:0000259" key="2">
    <source>
        <dbReference type="PROSITE" id="PS50110"/>
    </source>
</evidence>
<gene>
    <name evidence="7" type="ORF">CSA56_14620</name>
</gene>
<dbReference type="InterPro" id="IPR029787">
    <property type="entry name" value="Nucleotide_cyclase"/>
</dbReference>
<dbReference type="CDD" id="cd00130">
    <property type="entry name" value="PAS"/>
    <property type="match status" value="1"/>
</dbReference>
<dbReference type="NCBIfam" id="TIGR00229">
    <property type="entry name" value="sensory_box"/>
    <property type="match status" value="1"/>
</dbReference>
<dbReference type="CDD" id="cd01948">
    <property type="entry name" value="EAL"/>
    <property type="match status" value="1"/>
</dbReference>
<feature type="domain" description="PAS" evidence="3">
    <location>
        <begin position="154"/>
        <end position="223"/>
    </location>
</feature>
<dbReference type="SUPFAM" id="SSF141868">
    <property type="entry name" value="EAL domain-like"/>
    <property type="match status" value="1"/>
</dbReference>
<name>A0A2G6KAD7_9BACT</name>
<dbReference type="AlphaFoldDB" id="A0A2G6KAD7"/>
<dbReference type="InterPro" id="IPR000700">
    <property type="entry name" value="PAS-assoc_C"/>
</dbReference>
<feature type="domain" description="GGDEF" evidence="6">
    <location>
        <begin position="318"/>
        <end position="451"/>
    </location>
</feature>